<keyword evidence="9" id="KW-1185">Reference proteome</keyword>
<evidence type="ECO:0000256" key="5">
    <source>
        <dbReference type="ARBA" id="ARBA00022840"/>
    </source>
</evidence>
<proteinExistence type="predicted"/>
<feature type="active site" description="Glycyl thioester intermediate" evidence="6">
    <location>
        <position position="97"/>
    </location>
</feature>
<evidence type="ECO:0000256" key="6">
    <source>
        <dbReference type="PROSITE-ProRule" id="PRU10133"/>
    </source>
</evidence>
<dbReference type="GO" id="GO:0005524">
    <property type="term" value="F:ATP binding"/>
    <property type="evidence" value="ECO:0007669"/>
    <property type="project" value="UniProtKB-KW"/>
</dbReference>
<dbReference type="Proteomes" id="UP001408789">
    <property type="component" value="Unassembled WGS sequence"/>
</dbReference>
<dbReference type="GO" id="GO:0061631">
    <property type="term" value="F:ubiquitin conjugating enzyme activity"/>
    <property type="evidence" value="ECO:0007669"/>
    <property type="project" value="UniProtKB-EC"/>
</dbReference>
<evidence type="ECO:0000256" key="1">
    <source>
        <dbReference type="ARBA" id="ARBA00012486"/>
    </source>
</evidence>
<dbReference type="FunFam" id="3.10.110.10:FF:000041">
    <property type="entry name" value="Ubiquitin-conjugating enzyme E2 T"/>
    <property type="match status" value="1"/>
</dbReference>
<dbReference type="AlphaFoldDB" id="A0AAP0GU85"/>
<gene>
    <name evidence="8" type="ORF">SSX86_021468</name>
</gene>
<evidence type="ECO:0000313" key="8">
    <source>
        <dbReference type="EMBL" id="KAK9060762.1"/>
    </source>
</evidence>
<dbReference type="EMBL" id="JBCNJP010000020">
    <property type="protein sequence ID" value="KAK9060762.1"/>
    <property type="molecule type" value="Genomic_DNA"/>
</dbReference>
<dbReference type="Pfam" id="PF00179">
    <property type="entry name" value="UQ_con"/>
    <property type="match status" value="1"/>
</dbReference>
<accession>A0AAP0GU85</accession>
<dbReference type="SUPFAM" id="SSF54495">
    <property type="entry name" value="UBC-like"/>
    <property type="match status" value="1"/>
</dbReference>
<dbReference type="PROSITE" id="PS50127">
    <property type="entry name" value="UBC_2"/>
    <property type="match status" value="1"/>
</dbReference>
<keyword evidence="4" id="KW-0833">Ubl conjugation pathway</keyword>
<dbReference type="InterPro" id="IPR016135">
    <property type="entry name" value="UBQ-conjugating_enzyme/RWD"/>
</dbReference>
<sequence length="810" mass="90718">MAHAARLNLRMQKELKLLLTDPPPGASFPDLSPTSDLTSFSLAAIDAQIEGPEGTVYEKGVFKIKIQIPERYPFQPPIVTFGTPIYHPNIDTGGRICLDILNLPPKGAWQPSLNISTVLTSIGLLLSEPNPDDGLMCDASREYKYNKQVFEQKARSMTEKYARSGASPNHGGVQLVTDPIMREDKPPEPVKKDLDEYAVSFRKLSGTGRKLSLDASCSGSNTRESDMGNNEITSITLCQSRIQEPKQDSEVMSFEHGKNHVLTVMSTDHDQYNKPPAISSKKLCISSKNLQHGILGSARESDMRRNEITSSSLCQSRIQELKQDSEDMSFEHGKKHVLPVMSTDHDQYNKPPAISSKKLCLSSKNLQHEILVSTRESDMGRNEITSSTLSQSRIQELKQNSDEMSFEHGKSHVLTVMSTDHDQYNKPPAISSKKLCLSSKNLQHEILGSTRESDMRRNEITSSTLCQSRIQEPKQDSHDMSFEYGKNHVLTMMSTDHDQYNKPPAISSKKLGLSSKNLQHEILGSTRECDMRRNEITSSTLSQSRIQEPKQDSEDISFEHGKNRALTVISTDHDQYNKPPAISSKRLCLSSKNLQHEILDSTVLHDLDAQKENLLQVQKKPIVGTGCTNLKRKKLGLTGKKPSLGFLAIPHNRKTDDKVQAGGKGAIPSPVIKLPRKPFQVLEKNRNRDMNLRAHSEILDTNVSNNGARFDEETSEQEGLCDSGVIVLDSEDSEEEEKGASKSRRLIARKHFGKAVHVCEATLTKRLIEYENTEAETLTIEEFMQNAMDFQNEMQSCKQFANELKKHEIT</sequence>
<evidence type="ECO:0000259" key="7">
    <source>
        <dbReference type="PROSITE" id="PS50127"/>
    </source>
</evidence>
<evidence type="ECO:0000313" key="9">
    <source>
        <dbReference type="Proteomes" id="UP001408789"/>
    </source>
</evidence>
<keyword evidence="3" id="KW-0547">Nucleotide-binding</keyword>
<dbReference type="InterPro" id="IPR000608">
    <property type="entry name" value="UBC"/>
</dbReference>
<evidence type="ECO:0000256" key="3">
    <source>
        <dbReference type="ARBA" id="ARBA00022741"/>
    </source>
</evidence>
<keyword evidence="2" id="KW-0808">Transferase</keyword>
<dbReference type="InterPro" id="IPR023313">
    <property type="entry name" value="UBQ-conjugating_AS"/>
</dbReference>
<comment type="caution">
    <text evidence="8">The sequence shown here is derived from an EMBL/GenBank/DDBJ whole genome shotgun (WGS) entry which is preliminary data.</text>
</comment>
<dbReference type="Gene3D" id="3.10.110.10">
    <property type="entry name" value="Ubiquitin Conjugating Enzyme"/>
    <property type="match status" value="1"/>
</dbReference>
<dbReference type="PROSITE" id="PS00183">
    <property type="entry name" value="UBC_1"/>
    <property type="match status" value="1"/>
</dbReference>
<dbReference type="SMART" id="SM00212">
    <property type="entry name" value="UBCc"/>
    <property type="match status" value="1"/>
</dbReference>
<dbReference type="EC" id="2.3.2.23" evidence="1"/>
<evidence type="ECO:0000256" key="2">
    <source>
        <dbReference type="ARBA" id="ARBA00022679"/>
    </source>
</evidence>
<feature type="domain" description="UBC core" evidence="7">
    <location>
        <begin position="6"/>
        <end position="163"/>
    </location>
</feature>
<dbReference type="CDD" id="cd23805">
    <property type="entry name" value="UBCc_UBE2T"/>
    <property type="match status" value="1"/>
</dbReference>
<keyword evidence="5" id="KW-0067">ATP-binding</keyword>
<reference evidence="8 9" key="1">
    <citation type="submission" date="2024-04" db="EMBL/GenBank/DDBJ databases">
        <title>The reference genome of an endangered Asteraceae, Deinandra increscens subsp. villosa, native to the Central Coast of California.</title>
        <authorList>
            <person name="Guilliams M."/>
            <person name="Hasenstab-Lehman K."/>
            <person name="Meyer R."/>
            <person name="Mcevoy S."/>
        </authorList>
    </citation>
    <scope>NUCLEOTIDE SEQUENCE [LARGE SCALE GENOMIC DNA]</scope>
    <source>
        <tissue evidence="8">Leaf</tissue>
    </source>
</reference>
<name>A0AAP0GU85_9ASTR</name>
<evidence type="ECO:0000256" key="4">
    <source>
        <dbReference type="ARBA" id="ARBA00022786"/>
    </source>
</evidence>
<protein>
    <recommendedName>
        <fullName evidence="1">E2 ubiquitin-conjugating enzyme</fullName>
        <ecNumber evidence="1">2.3.2.23</ecNumber>
    </recommendedName>
</protein>
<organism evidence="8 9">
    <name type="scientific">Deinandra increscens subsp. villosa</name>
    <dbReference type="NCBI Taxonomy" id="3103831"/>
    <lineage>
        <taxon>Eukaryota</taxon>
        <taxon>Viridiplantae</taxon>
        <taxon>Streptophyta</taxon>
        <taxon>Embryophyta</taxon>
        <taxon>Tracheophyta</taxon>
        <taxon>Spermatophyta</taxon>
        <taxon>Magnoliopsida</taxon>
        <taxon>eudicotyledons</taxon>
        <taxon>Gunneridae</taxon>
        <taxon>Pentapetalae</taxon>
        <taxon>asterids</taxon>
        <taxon>campanulids</taxon>
        <taxon>Asterales</taxon>
        <taxon>Asteraceae</taxon>
        <taxon>Asteroideae</taxon>
        <taxon>Heliantheae alliance</taxon>
        <taxon>Madieae</taxon>
        <taxon>Madiinae</taxon>
        <taxon>Deinandra</taxon>
    </lineage>
</organism>
<dbReference type="PANTHER" id="PTHR24068">
    <property type="entry name" value="UBIQUITIN-CONJUGATING ENZYME E2"/>
    <property type="match status" value="1"/>
</dbReference>